<evidence type="ECO:0000313" key="3">
    <source>
        <dbReference type="Proteomes" id="UP000639643"/>
    </source>
</evidence>
<protein>
    <submittedName>
        <fullName evidence="2">Uncharacterized protein</fullName>
    </submittedName>
</protein>
<organism evidence="2 3">
    <name type="scientific">Colletotrichum musicola</name>
    <dbReference type="NCBI Taxonomy" id="2175873"/>
    <lineage>
        <taxon>Eukaryota</taxon>
        <taxon>Fungi</taxon>
        <taxon>Dikarya</taxon>
        <taxon>Ascomycota</taxon>
        <taxon>Pezizomycotina</taxon>
        <taxon>Sordariomycetes</taxon>
        <taxon>Hypocreomycetidae</taxon>
        <taxon>Glomerellales</taxon>
        <taxon>Glomerellaceae</taxon>
        <taxon>Colletotrichum</taxon>
        <taxon>Colletotrichum orchidearum species complex</taxon>
    </lineage>
</organism>
<evidence type="ECO:0000313" key="2">
    <source>
        <dbReference type="EMBL" id="KAF6817643.1"/>
    </source>
</evidence>
<dbReference type="AlphaFoldDB" id="A0A8H6JS16"/>
<accession>A0A8H6JS16</accession>
<proteinExistence type="predicted"/>
<feature type="compositionally biased region" description="Acidic residues" evidence="1">
    <location>
        <begin position="68"/>
        <end position="84"/>
    </location>
</feature>
<gene>
    <name evidence="2" type="ORF">CMUS01_12060</name>
</gene>
<name>A0A8H6JS16_9PEZI</name>
<keyword evidence="3" id="KW-1185">Reference proteome</keyword>
<feature type="compositionally biased region" description="Basic and acidic residues" evidence="1">
    <location>
        <begin position="1"/>
        <end position="22"/>
    </location>
</feature>
<feature type="region of interest" description="Disordered" evidence="1">
    <location>
        <begin position="1"/>
        <end position="105"/>
    </location>
</feature>
<reference evidence="2" key="1">
    <citation type="journal article" date="2020" name="Phytopathology">
        <title>Genome Sequence Resources of Colletotrichum truncatum, C. plurivorum, C. musicola, and C. sojae: Four Species Pathogenic to Soybean (Glycine max).</title>
        <authorList>
            <person name="Rogerio F."/>
            <person name="Boufleur T.R."/>
            <person name="Ciampi-Guillardi M."/>
            <person name="Sukno S.A."/>
            <person name="Thon M.R."/>
            <person name="Massola Junior N.S."/>
            <person name="Baroncelli R."/>
        </authorList>
    </citation>
    <scope>NUCLEOTIDE SEQUENCE</scope>
    <source>
        <strain evidence="2">LFN0074</strain>
    </source>
</reference>
<dbReference type="EMBL" id="WIGM01000651">
    <property type="protein sequence ID" value="KAF6817643.1"/>
    <property type="molecule type" value="Genomic_DNA"/>
</dbReference>
<feature type="compositionally biased region" description="Basic and acidic residues" evidence="1">
    <location>
        <begin position="57"/>
        <end position="67"/>
    </location>
</feature>
<evidence type="ECO:0000256" key="1">
    <source>
        <dbReference type="SAM" id="MobiDB-lite"/>
    </source>
</evidence>
<dbReference type="Proteomes" id="UP000639643">
    <property type="component" value="Unassembled WGS sequence"/>
</dbReference>
<comment type="caution">
    <text evidence="2">The sequence shown here is derived from an EMBL/GenBank/DDBJ whole genome shotgun (WGS) entry which is preliminary data.</text>
</comment>
<sequence length="141" mass="15318">MAGDKSGHIENSEHSFHGRNDNLGETPTTEDVQDTPKKPSPIGGNNSQPAATPKPSKSPEDHSKGELSESEDDDSALSCEEIEREYDAPSETKGPGAEALVDEEFKHEDRYYGEESVRVSPYKYQPESVSSESLLSSATTC</sequence>